<accession>A0A372IRJ0</accession>
<evidence type="ECO:0000313" key="2">
    <source>
        <dbReference type="EMBL" id="RFU17153.1"/>
    </source>
</evidence>
<evidence type="ECO:0000256" key="1">
    <source>
        <dbReference type="SAM" id="Phobius"/>
    </source>
</evidence>
<dbReference type="EMBL" id="QVQT01000003">
    <property type="protein sequence ID" value="RFU17153.1"/>
    <property type="molecule type" value="Genomic_DNA"/>
</dbReference>
<feature type="transmembrane region" description="Helical" evidence="1">
    <location>
        <begin position="141"/>
        <end position="162"/>
    </location>
</feature>
<reference evidence="2 3" key="1">
    <citation type="submission" date="2018-08" db="EMBL/GenBank/DDBJ databases">
        <title>Acidipila sp. 4G-K13, an acidobacterium isolated from forest soil.</title>
        <authorList>
            <person name="Gao Z.-H."/>
            <person name="Qiu L.-H."/>
        </authorList>
    </citation>
    <scope>NUCLEOTIDE SEQUENCE [LARGE SCALE GENOMIC DNA]</scope>
    <source>
        <strain evidence="2 3">4G-K13</strain>
    </source>
</reference>
<keyword evidence="1" id="KW-0812">Transmembrane</keyword>
<keyword evidence="3" id="KW-1185">Reference proteome</keyword>
<dbReference type="Proteomes" id="UP000264702">
    <property type="component" value="Unassembled WGS sequence"/>
</dbReference>
<comment type="caution">
    <text evidence="2">The sequence shown here is derived from an EMBL/GenBank/DDBJ whole genome shotgun (WGS) entry which is preliminary data.</text>
</comment>
<evidence type="ECO:0008006" key="4">
    <source>
        <dbReference type="Google" id="ProtNLM"/>
    </source>
</evidence>
<gene>
    <name evidence="2" type="ORF">D0Y96_10720</name>
</gene>
<name>A0A372IRJ0_9BACT</name>
<keyword evidence="1" id="KW-0472">Membrane</keyword>
<keyword evidence="1" id="KW-1133">Transmembrane helix</keyword>
<dbReference type="AlphaFoldDB" id="A0A372IRJ0"/>
<evidence type="ECO:0000313" key="3">
    <source>
        <dbReference type="Proteomes" id="UP000264702"/>
    </source>
</evidence>
<organism evidence="2 3">
    <name type="scientific">Paracidobacterium acidisoli</name>
    <dbReference type="NCBI Taxonomy" id="2303751"/>
    <lineage>
        <taxon>Bacteria</taxon>
        <taxon>Pseudomonadati</taxon>
        <taxon>Acidobacteriota</taxon>
        <taxon>Terriglobia</taxon>
        <taxon>Terriglobales</taxon>
        <taxon>Acidobacteriaceae</taxon>
        <taxon>Paracidobacterium</taxon>
    </lineage>
</organism>
<protein>
    <recommendedName>
        <fullName evidence="4">Adenylate cyclase</fullName>
    </recommendedName>
</protein>
<sequence>MHEIHLDGASIPTDVRAELDSILASEEFRGSQRCQAFLRHIVEAFYAGTADSLKERTLGIALFGRSPDYDTGADAIVRVTALETRRRLARYHHAAHPMRPVVITLTPGTYVPSIDQRSVELPPAAQPAELSRPVWRMPLRLVFAAVGLCLVMAVALAAWAFVHARSSVVESFWKPVRSAKKTILCTSKPNAYAISPPSAVSGDSNLALRVQDMLSHIGQPTRMAITSDLSESDLREAPAVLIGSSGTNLWTAKLTNSFRFRYAIVDGRPVIRDQQDATRFWEVSERPDATHAALDYAVITRLVHSQYGPGVIAIAGSSSLSTHTSGLALMSRDSLAAMLRDAPDNWPQKNLQIVICYRHTQSRDFAPEVLAAVYW</sequence>
<proteinExistence type="predicted"/>